<gene>
    <name evidence="1" type="ORF">GCM10008018_13370</name>
</gene>
<dbReference type="Proteomes" id="UP000615455">
    <property type="component" value="Unassembled WGS sequence"/>
</dbReference>
<dbReference type="Pfam" id="PF19136">
    <property type="entry name" value="DUF5819"/>
    <property type="match status" value="1"/>
</dbReference>
<organism evidence="1 2">
    <name type="scientific">Paenibacillus marchantiophytorum</name>
    <dbReference type="NCBI Taxonomy" id="1619310"/>
    <lineage>
        <taxon>Bacteria</taxon>
        <taxon>Bacillati</taxon>
        <taxon>Bacillota</taxon>
        <taxon>Bacilli</taxon>
        <taxon>Bacillales</taxon>
        <taxon>Paenibacillaceae</taxon>
        <taxon>Paenibacillus</taxon>
    </lineage>
</organism>
<protein>
    <submittedName>
        <fullName evidence="1">Uncharacterized protein</fullName>
    </submittedName>
</protein>
<proteinExistence type="predicted"/>
<accession>A0ABQ2BVP8</accession>
<evidence type="ECO:0000313" key="2">
    <source>
        <dbReference type="Proteomes" id="UP000615455"/>
    </source>
</evidence>
<sequence>MRKMSVFSLIIVLSLFVVFHFLIILLSVGPSNPISMANRPFLIKYTSIFFVQNWHLFAPEPIKRNSYVFLQVKKANGVDNKEDQWIDLTTPIINKNNEDPFTPYNRIVRIIEGMVTDYYGQHQDEYVVEYMKAIEKNKDTDQTSQDEIVKIIKNEEKTKKKRGEEELYRYASSYVKAVYPNESVEAIRVRVMIYDTIPFSKRNEANFDPKIIDDVVLDWKKVDEEVIKLF</sequence>
<keyword evidence="2" id="KW-1185">Reference proteome</keyword>
<dbReference type="EMBL" id="BMHE01000004">
    <property type="protein sequence ID" value="GGI45680.1"/>
    <property type="molecule type" value="Genomic_DNA"/>
</dbReference>
<comment type="caution">
    <text evidence="1">The sequence shown here is derived from an EMBL/GenBank/DDBJ whole genome shotgun (WGS) entry which is preliminary data.</text>
</comment>
<name>A0ABQ2BVP8_9BACL</name>
<dbReference type="InterPro" id="IPR043857">
    <property type="entry name" value="DUF5819"/>
</dbReference>
<reference evidence="2" key="1">
    <citation type="journal article" date="2019" name="Int. J. Syst. Evol. Microbiol.">
        <title>The Global Catalogue of Microorganisms (GCM) 10K type strain sequencing project: providing services to taxonomists for standard genome sequencing and annotation.</title>
        <authorList>
            <consortium name="The Broad Institute Genomics Platform"/>
            <consortium name="The Broad Institute Genome Sequencing Center for Infectious Disease"/>
            <person name="Wu L."/>
            <person name="Ma J."/>
        </authorList>
    </citation>
    <scope>NUCLEOTIDE SEQUENCE [LARGE SCALE GENOMIC DNA]</scope>
    <source>
        <strain evidence="2">CGMCC 1.15043</strain>
    </source>
</reference>
<dbReference type="RefSeq" id="WP_189009408.1">
    <property type="nucleotide sequence ID" value="NZ_BMHE01000004.1"/>
</dbReference>
<evidence type="ECO:0000313" key="1">
    <source>
        <dbReference type="EMBL" id="GGI45680.1"/>
    </source>
</evidence>